<proteinExistence type="predicted"/>
<protein>
    <submittedName>
        <fullName evidence="1">Photosystem II reaction center protein J family protein</fullName>
    </submittedName>
</protein>
<comment type="caution">
    <text evidence="1">The sequence shown here is derived from an EMBL/GenBank/DDBJ whole genome shotgun (WGS) entry which is preliminary data.</text>
</comment>
<evidence type="ECO:0000313" key="2">
    <source>
        <dbReference type="Proteomes" id="UP000003357"/>
    </source>
</evidence>
<accession>I2NM14</accession>
<dbReference type="PATRIC" id="fig|1095733.3.peg.917"/>
<evidence type="ECO:0000313" key="1">
    <source>
        <dbReference type="EMBL" id="EIG26875.1"/>
    </source>
</evidence>
<gene>
    <name evidence="1" type="ORF">HMPREF9971_0433</name>
</gene>
<organism evidence="1 2">
    <name type="scientific">Streptococcus parasanguinis F0449</name>
    <dbReference type="NCBI Taxonomy" id="1095733"/>
    <lineage>
        <taxon>Bacteria</taxon>
        <taxon>Bacillati</taxon>
        <taxon>Bacillota</taxon>
        <taxon>Bacilli</taxon>
        <taxon>Lactobacillales</taxon>
        <taxon>Streptococcaceae</taxon>
        <taxon>Streptococcus</taxon>
    </lineage>
</organism>
<reference evidence="1 2" key="1">
    <citation type="submission" date="2012-04" db="EMBL/GenBank/DDBJ databases">
        <authorList>
            <person name="Harkins D.M."/>
            <person name="Madupu R."/>
            <person name="Durkin A.S."/>
            <person name="Torralba M."/>
            <person name="Methe B."/>
            <person name="Sutton G.G."/>
            <person name="Nelson K.E."/>
        </authorList>
    </citation>
    <scope>NUCLEOTIDE SEQUENCE [LARGE SCALE GENOMIC DNA]</scope>
    <source>
        <strain evidence="1 2">F0449</strain>
    </source>
</reference>
<name>I2NM14_STRPA</name>
<dbReference type="EMBL" id="AJMV01000066">
    <property type="protein sequence ID" value="EIG26875.1"/>
    <property type="molecule type" value="Genomic_DNA"/>
</dbReference>
<dbReference type="AlphaFoldDB" id="I2NM14"/>
<sequence length="48" mass="5311">MVPLNRWILAELPGTKMIGLIGGFFDPFGNSKGLLCEENNLAKKRMSC</sequence>
<dbReference type="Proteomes" id="UP000003357">
    <property type="component" value="Unassembled WGS sequence"/>
</dbReference>